<protein>
    <submittedName>
        <fullName evidence="1">Uncharacterized protein</fullName>
    </submittedName>
</protein>
<evidence type="ECO:0000313" key="2">
    <source>
        <dbReference type="Proteomes" id="UP000231912"/>
    </source>
</evidence>
<dbReference type="RefSeq" id="WP_100757408.1">
    <property type="nucleotide sequence ID" value="NZ_NPDT01000001.1"/>
</dbReference>
<sequence>MEKKDSFDFASFVSANSDHYVSGFDYLQIVYKASSLHADFIYWFAKLFWPDFKTIDGKVFLQELFDQEYYKELTEKKGNNNIDIQYWMNLIEITGLFDDLSVERAIEMSESITKCWNSKLSMDGIVSCRAIAIFDEETEEVYVTLDALNEYST</sequence>
<gene>
    <name evidence="1" type="ORF">CH371_01555</name>
</gene>
<comment type="caution">
    <text evidence="1">The sequence shown here is derived from an EMBL/GenBank/DDBJ whole genome shotgun (WGS) entry which is preliminary data.</text>
</comment>
<evidence type="ECO:0000313" key="1">
    <source>
        <dbReference type="EMBL" id="PJZ66814.1"/>
    </source>
</evidence>
<proteinExistence type="predicted"/>
<name>A0A2M9ZEL7_9LEPT</name>
<accession>A0A2M9ZEL7</accession>
<organism evidence="1 2">
    <name type="scientific">Leptospira wolffii</name>
    <dbReference type="NCBI Taxonomy" id="409998"/>
    <lineage>
        <taxon>Bacteria</taxon>
        <taxon>Pseudomonadati</taxon>
        <taxon>Spirochaetota</taxon>
        <taxon>Spirochaetia</taxon>
        <taxon>Leptospirales</taxon>
        <taxon>Leptospiraceae</taxon>
        <taxon>Leptospira</taxon>
    </lineage>
</organism>
<reference evidence="1 2" key="1">
    <citation type="submission" date="2017-07" db="EMBL/GenBank/DDBJ databases">
        <title>Leptospira spp. isolated from tropical soils.</title>
        <authorList>
            <person name="Thibeaux R."/>
            <person name="Iraola G."/>
            <person name="Ferres I."/>
            <person name="Bierque E."/>
            <person name="Girault D."/>
            <person name="Soupe-Gilbert M.-E."/>
            <person name="Picardeau M."/>
            <person name="Goarant C."/>
        </authorList>
    </citation>
    <scope>NUCLEOTIDE SEQUENCE [LARGE SCALE GENOMIC DNA]</scope>
    <source>
        <strain evidence="1 2">FH2-C-A2</strain>
    </source>
</reference>
<dbReference type="EMBL" id="NPDT01000001">
    <property type="protein sequence ID" value="PJZ66814.1"/>
    <property type="molecule type" value="Genomic_DNA"/>
</dbReference>
<dbReference type="AlphaFoldDB" id="A0A2M9ZEL7"/>
<dbReference type="Proteomes" id="UP000231912">
    <property type="component" value="Unassembled WGS sequence"/>
</dbReference>